<name>A0A0G0SEU3_9BACT</name>
<dbReference type="Proteomes" id="UP000034539">
    <property type="component" value="Unassembled WGS sequence"/>
</dbReference>
<evidence type="ECO:0000313" key="2">
    <source>
        <dbReference type="Proteomes" id="UP000034539"/>
    </source>
</evidence>
<dbReference type="Pfam" id="PF01041">
    <property type="entry name" value="DegT_DnrJ_EryC1"/>
    <property type="match status" value="1"/>
</dbReference>
<accession>A0A0G0SEU3</accession>
<organism evidence="1 2">
    <name type="scientific">Candidatus Gottesmanbacteria bacterium GW2011_GWC2_39_8</name>
    <dbReference type="NCBI Taxonomy" id="1618450"/>
    <lineage>
        <taxon>Bacteria</taxon>
        <taxon>Candidatus Gottesmaniibacteriota</taxon>
    </lineage>
</organism>
<gene>
    <name evidence="1" type="ORF">UT63_C0020G0005</name>
</gene>
<dbReference type="EMBL" id="LBXN01000020">
    <property type="protein sequence ID" value="KKR33235.1"/>
    <property type="molecule type" value="Genomic_DNA"/>
</dbReference>
<reference evidence="1 2" key="1">
    <citation type="journal article" date="2015" name="Nature">
        <title>rRNA introns, odd ribosomes, and small enigmatic genomes across a large radiation of phyla.</title>
        <authorList>
            <person name="Brown C.T."/>
            <person name="Hug L.A."/>
            <person name="Thomas B.C."/>
            <person name="Sharon I."/>
            <person name="Castelle C.J."/>
            <person name="Singh A."/>
            <person name="Wilkins M.J."/>
            <person name="Williams K.H."/>
            <person name="Banfield J.F."/>
        </authorList>
    </citation>
    <scope>NUCLEOTIDE SEQUENCE [LARGE SCALE GENOMIC DNA]</scope>
</reference>
<keyword evidence="1" id="KW-0808">Transferase</keyword>
<dbReference type="AlphaFoldDB" id="A0A0G0SEU3"/>
<evidence type="ECO:0000313" key="1">
    <source>
        <dbReference type="EMBL" id="KKR33235.1"/>
    </source>
</evidence>
<comment type="caution">
    <text evidence="1">The sequence shown here is derived from an EMBL/GenBank/DDBJ whole genome shotgun (WGS) entry which is preliminary data.</text>
</comment>
<dbReference type="InterPro" id="IPR000653">
    <property type="entry name" value="DegT/StrS_aminotransferase"/>
</dbReference>
<protein>
    <submittedName>
        <fullName evidence="1">DegT/DnrJ/EryC1/StrS aminotransferase</fullName>
    </submittedName>
</protein>
<sequence>MNIPILRIAYEDDINFIKNEIEEVLRSGCLTMATCVKNFEDKFASFCGLEYAMGTNTGTSSLEIILRTIDVEGKTVIMPSNTYMATPLAAIKQALRLYSQNAR</sequence>
<dbReference type="Gene3D" id="3.40.640.10">
    <property type="entry name" value="Type I PLP-dependent aspartate aminotransferase-like (Major domain)"/>
    <property type="match status" value="1"/>
</dbReference>
<dbReference type="InterPro" id="IPR015421">
    <property type="entry name" value="PyrdxlP-dep_Trfase_major"/>
</dbReference>
<dbReference type="SUPFAM" id="SSF53383">
    <property type="entry name" value="PLP-dependent transferases"/>
    <property type="match status" value="1"/>
</dbReference>
<dbReference type="InterPro" id="IPR015424">
    <property type="entry name" value="PyrdxlP-dep_Trfase"/>
</dbReference>
<dbReference type="GO" id="GO:0008483">
    <property type="term" value="F:transaminase activity"/>
    <property type="evidence" value="ECO:0007669"/>
    <property type="project" value="UniProtKB-KW"/>
</dbReference>
<keyword evidence="1" id="KW-0032">Aminotransferase</keyword>
<proteinExistence type="predicted"/>